<reference evidence="2 3" key="1">
    <citation type="journal article" date="2015" name="Nature">
        <title>rRNA introns, odd ribosomes, and small enigmatic genomes across a large radiation of phyla.</title>
        <authorList>
            <person name="Brown C.T."/>
            <person name="Hug L.A."/>
            <person name="Thomas B.C."/>
            <person name="Sharon I."/>
            <person name="Castelle C.J."/>
            <person name="Singh A."/>
            <person name="Wilkins M.J."/>
            <person name="Williams K.H."/>
            <person name="Banfield J.F."/>
        </authorList>
    </citation>
    <scope>NUCLEOTIDE SEQUENCE [LARGE SCALE GENOMIC DNA]</scope>
</reference>
<comment type="caution">
    <text evidence="2">The sequence shown here is derived from an EMBL/GenBank/DDBJ whole genome shotgun (WGS) entry which is preliminary data.</text>
</comment>
<sequence length="78" mass="9001">MNEKMIGIKELHKNLKNVSEATMLGGSFIVIKNSKPVFRIVPFEDNIKAQKYCLRDLKNLQFESGRKNLSKEIDNIAY</sequence>
<gene>
    <name evidence="2" type="ORF">US91_C0015G0005</name>
</gene>
<dbReference type="SUPFAM" id="SSF143120">
    <property type="entry name" value="YefM-like"/>
    <property type="match status" value="1"/>
</dbReference>
<dbReference type="EMBL" id="LBUU01000015">
    <property type="protein sequence ID" value="KKQ69367.1"/>
    <property type="molecule type" value="Genomic_DNA"/>
</dbReference>
<proteinExistence type="inferred from homology"/>
<dbReference type="Proteomes" id="UP000034022">
    <property type="component" value="Unassembled WGS sequence"/>
</dbReference>
<evidence type="ECO:0000313" key="3">
    <source>
        <dbReference type="Proteomes" id="UP000034022"/>
    </source>
</evidence>
<comment type="similarity">
    <text evidence="1">Belongs to the phD/YefM antitoxin family.</text>
</comment>
<evidence type="ECO:0000313" key="2">
    <source>
        <dbReference type="EMBL" id="KKQ69367.1"/>
    </source>
</evidence>
<dbReference type="AlphaFoldDB" id="A0A0G0JRK4"/>
<evidence type="ECO:0000256" key="1">
    <source>
        <dbReference type="ARBA" id="ARBA00009981"/>
    </source>
</evidence>
<organism evidence="2 3">
    <name type="scientific">Candidatus Falkowbacteria bacterium GW2011_GWE1_38_31</name>
    <dbReference type="NCBI Taxonomy" id="1618638"/>
    <lineage>
        <taxon>Bacteria</taxon>
        <taxon>Candidatus Falkowiibacteriota</taxon>
    </lineage>
</organism>
<name>A0A0G0JRK4_9BACT</name>
<evidence type="ECO:0008006" key="4">
    <source>
        <dbReference type="Google" id="ProtNLM"/>
    </source>
</evidence>
<accession>A0A0G0JRK4</accession>
<dbReference type="InterPro" id="IPR036165">
    <property type="entry name" value="YefM-like_sf"/>
</dbReference>
<protein>
    <recommendedName>
        <fullName evidence="4">Antitoxin</fullName>
    </recommendedName>
</protein>